<dbReference type="InterPro" id="IPR011009">
    <property type="entry name" value="Kinase-like_dom_sf"/>
</dbReference>
<evidence type="ECO:0000259" key="6">
    <source>
        <dbReference type="PROSITE" id="PS50011"/>
    </source>
</evidence>
<dbReference type="InterPro" id="IPR051175">
    <property type="entry name" value="CLK_kinases"/>
</dbReference>
<evidence type="ECO:0000256" key="2">
    <source>
        <dbReference type="ARBA" id="ARBA00022679"/>
    </source>
</evidence>
<evidence type="ECO:0000313" key="8">
    <source>
        <dbReference type="Proteomes" id="UP000053477"/>
    </source>
</evidence>
<evidence type="ECO:0000256" key="4">
    <source>
        <dbReference type="ARBA" id="ARBA00022777"/>
    </source>
</evidence>
<dbReference type="PANTHER" id="PTHR45646:SF11">
    <property type="entry name" value="SERINE_THREONINE-PROTEIN KINASE DOA"/>
    <property type="match status" value="1"/>
</dbReference>
<dbReference type="SMART" id="SM00220">
    <property type="entry name" value="S_TKc"/>
    <property type="match status" value="1"/>
</dbReference>
<dbReference type="OrthoDB" id="5979581at2759"/>
<dbReference type="PANTHER" id="PTHR45646">
    <property type="entry name" value="SERINE/THREONINE-PROTEIN KINASE DOA-RELATED"/>
    <property type="match status" value="1"/>
</dbReference>
<dbReference type="SUPFAM" id="SSF56112">
    <property type="entry name" value="Protein kinase-like (PK-like)"/>
    <property type="match status" value="1"/>
</dbReference>
<dbReference type="STRING" id="27342.A0A0H2S3W0"/>
<keyword evidence="4 7" id="KW-0418">Kinase</keyword>
<dbReference type="EMBL" id="KQ085892">
    <property type="protein sequence ID" value="KLO18669.1"/>
    <property type="molecule type" value="Genomic_DNA"/>
</dbReference>
<dbReference type="Proteomes" id="UP000053477">
    <property type="component" value="Unassembled WGS sequence"/>
</dbReference>
<evidence type="ECO:0000313" key="7">
    <source>
        <dbReference type="EMBL" id="KLO18669.1"/>
    </source>
</evidence>
<organism evidence="7 8">
    <name type="scientific">Schizopora paradoxa</name>
    <dbReference type="NCBI Taxonomy" id="27342"/>
    <lineage>
        <taxon>Eukaryota</taxon>
        <taxon>Fungi</taxon>
        <taxon>Dikarya</taxon>
        <taxon>Basidiomycota</taxon>
        <taxon>Agaricomycotina</taxon>
        <taxon>Agaricomycetes</taxon>
        <taxon>Hymenochaetales</taxon>
        <taxon>Schizoporaceae</taxon>
        <taxon>Schizopora</taxon>
    </lineage>
</organism>
<evidence type="ECO:0000256" key="1">
    <source>
        <dbReference type="ARBA" id="ARBA00022527"/>
    </source>
</evidence>
<dbReference type="AlphaFoldDB" id="A0A0H2S3W0"/>
<dbReference type="Pfam" id="PF00069">
    <property type="entry name" value="Pkinase"/>
    <property type="match status" value="1"/>
</dbReference>
<name>A0A0H2S3W0_9AGAM</name>
<evidence type="ECO:0000256" key="5">
    <source>
        <dbReference type="ARBA" id="ARBA00022840"/>
    </source>
</evidence>
<keyword evidence="5" id="KW-0067">ATP-binding</keyword>
<dbReference type="GO" id="GO:0005524">
    <property type="term" value="F:ATP binding"/>
    <property type="evidence" value="ECO:0007669"/>
    <property type="project" value="UniProtKB-KW"/>
</dbReference>
<reference evidence="7 8" key="1">
    <citation type="submission" date="2015-04" db="EMBL/GenBank/DDBJ databases">
        <title>Complete genome sequence of Schizopora paradoxa KUC8140, a cosmopolitan wood degrader in East Asia.</title>
        <authorList>
            <consortium name="DOE Joint Genome Institute"/>
            <person name="Min B."/>
            <person name="Park H."/>
            <person name="Jang Y."/>
            <person name="Kim J.-J."/>
            <person name="Kim K.H."/>
            <person name="Pangilinan J."/>
            <person name="Lipzen A."/>
            <person name="Riley R."/>
            <person name="Grigoriev I.V."/>
            <person name="Spatafora J.W."/>
            <person name="Choi I.-G."/>
        </authorList>
    </citation>
    <scope>NUCLEOTIDE SEQUENCE [LARGE SCALE GENOMIC DNA]</scope>
    <source>
        <strain evidence="7 8">KUC8140</strain>
    </source>
</reference>
<dbReference type="InParanoid" id="A0A0H2S3W0"/>
<proteinExistence type="predicted"/>
<sequence>MGVVYPTILLSRTHWRSFPVQVPSTLQTRLWNYFDSSTVWMCRDLSRNELVCMKAMVSNYPSVERELRAFELLATASTLSKTIGKKHVRHAEDQFKLDHAGRTYQFLIHDPLGFPFSQLHEMPGYTLPLERAQISVLEVLKAVYYLHINAHVIHTDIQTRNMLLSVETPEVLTEMEDLEVAQPSARKMTAETAVFLSREPYGECERWIGDKSSLVLCDFGEARPGGSSHTGLIQPGPFRAPEVILEIPWSEPVDIWNVGCVSWNMMFGTHLFPRKASVDNAGEEVKTKEDMHHLARMVALLGRPPAELLQKAGPRALHFFYANGTPKVEVPNISFESLLEENLKRIDQPLERERFLRFLRRCLTWTAETRATVIDLILEYESWVPKDPQSPM</sequence>
<keyword evidence="2" id="KW-0808">Transferase</keyword>
<dbReference type="GO" id="GO:0004674">
    <property type="term" value="F:protein serine/threonine kinase activity"/>
    <property type="evidence" value="ECO:0007669"/>
    <property type="project" value="UniProtKB-KW"/>
</dbReference>
<gene>
    <name evidence="7" type="ORF">SCHPADRAFT_935940</name>
</gene>
<keyword evidence="1" id="KW-0723">Serine/threonine-protein kinase</keyword>
<accession>A0A0H2S3W0</accession>
<evidence type="ECO:0000256" key="3">
    <source>
        <dbReference type="ARBA" id="ARBA00022741"/>
    </source>
</evidence>
<dbReference type="InterPro" id="IPR000719">
    <property type="entry name" value="Prot_kinase_dom"/>
</dbReference>
<feature type="domain" description="Protein kinase" evidence="6">
    <location>
        <begin position="1"/>
        <end position="384"/>
    </location>
</feature>
<dbReference type="GO" id="GO:0005634">
    <property type="term" value="C:nucleus"/>
    <property type="evidence" value="ECO:0007669"/>
    <property type="project" value="TreeGrafter"/>
</dbReference>
<keyword evidence="8" id="KW-1185">Reference proteome</keyword>
<dbReference type="Gene3D" id="1.10.510.10">
    <property type="entry name" value="Transferase(Phosphotransferase) domain 1"/>
    <property type="match status" value="1"/>
</dbReference>
<dbReference type="Gene3D" id="3.30.200.20">
    <property type="entry name" value="Phosphorylase Kinase, domain 1"/>
    <property type="match status" value="1"/>
</dbReference>
<dbReference type="PROSITE" id="PS50011">
    <property type="entry name" value="PROTEIN_KINASE_DOM"/>
    <property type="match status" value="1"/>
</dbReference>
<dbReference type="GO" id="GO:0043484">
    <property type="term" value="P:regulation of RNA splicing"/>
    <property type="evidence" value="ECO:0007669"/>
    <property type="project" value="TreeGrafter"/>
</dbReference>
<keyword evidence="3" id="KW-0547">Nucleotide-binding</keyword>
<protein>
    <submittedName>
        <fullName evidence="7">Kinase-like protein</fullName>
    </submittedName>
</protein>